<accession>S4VY65</accession>
<name>S4VY65_9VIRU</name>
<evidence type="ECO:0000313" key="2">
    <source>
        <dbReference type="Proteomes" id="UP000201566"/>
    </source>
</evidence>
<dbReference type="Proteomes" id="UP000201566">
    <property type="component" value="Segment"/>
</dbReference>
<dbReference type="EMBL" id="KC977570">
    <property type="protein sequence ID" value="AGO82986.1"/>
    <property type="molecule type" value="Genomic_DNA"/>
</dbReference>
<dbReference type="GeneID" id="16513157"/>
<gene>
    <name evidence="1" type="ORF">pdul_cds_790</name>
</gene>
<organism evidence="1 2">
    <name type="scientific">Pandoravirus dulcis</name>
    <dbReference type="NCBI Taxonomy" id="1349409"/>
    <lineage>
        <taxon>Viruses</taxon>
        <taxon>Pandoravirus</taxon>
    </lineage>
</organism>
<proteinExistence type="predicted"/>
<protein>
    <submittedName>
        <fullName evidence="1">Uncharacterized protein</fullName>
    </submittedName>
</protein>
<sequence length="72" mass="7955">MSLSPFRASPSISEDACAFVARKQAAIVKEKARQAYMESHGVPVPQDQQDRLRLAIEQVATITRALGKDKKD</sequence>
<reference evidence="1 2" key="1">
    <citation type="journal article" date="2013" name="Science">
        <title>Pandoraviruses: amoeba viruses with genomes up to 2.5 Mb reaching that of parasitic eukaryotes.</title>
        <authorList>
            <person name="Philippe N."/>
            <person name="Legendre M."/>
            <person name="Doutre G."/>
            <person name="Coute Y."/>
            <person name="Poirot O."/>
            <person name="Lescot M."/>
            <person name="Arslan D."/>
            <person name="Seltzer V."/>
            <person name="Bertaux L."/>
            <person name="Bruley C."/>
            <person name="Garin J."/>
            <person name="Claverie J.M."/>
            <person name="Abergel C."/>
        </authorList>
    </citation>
    <scope>NUCLEOTIDE SEQUENCE [LARGE SCALE GENOMIC DNA]</scope>
    <source>
        <strain evidence="1">Melbourne</strain>
    </source>
</reference>
<dbReference type="KEGG" id="vg:16513157"/>
<evidence type="ECO:0000313" key="1">
    <source>
        <dbReference type="EMBL" id="AGO82986.1"/>
    </source>
</evidence>
<dbReference type="RefSeq" id="YP_008319655.1">
    <property type="nucleotide sequence ID" value="NC_021858.1"/>
</dbReference>